<reference evidence="7 8" key="1">
    <citation type="journal article" date="2008" name="Nature">
        <title>The Trichoplax genome and the nature of placozoans.</title>
        <authorList>
            <person name="Srivastava M."/>
            <person name="Begovic E."/>
            <person name="Chapman J."/>
            <person name="Putnam N.H."/>
            <person name="Hellsten U."/>
            <person name="Kawashima T."/>
            <person name="Kuo A."/>
            <person name="Mitros T."/>
            <person name="Salamov A."/>
            <person name="Carpenter M.L."/>
            <person name="Signorovitch A.Y."/>
            <person name="Moreno M.A."/>
            <person name="Kamm K."/>
            <person name="Grimwood J."/>
            <person name="Schmutz J."/>
            <person name="Shapiro H."/>
            <person name="Grigoriev I.V."/>
            <person name="Buss L.W."/>
            <person name="Schierwater B."/>
            <person name="Dellaporta S.L."/>
            <person name="Rokhsar D.S."/>
        </authorList>
    </citation>
    <scope>NUCLEOTIDE SEQUENCE [LARGE SCALE GENOMIC DNA]</scope>
    <source>
        <strain evidence="7 8">Grell-BS-1999</strain>
    </source>
</reference>
<dbReference type="HOGENOM" id="CLU_014017_1_1_1"/>
<dbReference type="GO" id="GO:0030515">
    <property type="term" value="F:snoRNA binding"/>
    <property type="evidence" value="ECO:0000318"/>
    <property type="project" value="GO_Central"/>
</dbReference>
<keyword evidence="3" id="KW-0677">Repeat</keyword>
<dbReference type="InterPro" id="IPR020472">
    <property type="entry name" value="WD40_PAC1"/>
</dbReference>
<evidence type="ECO:0000256" key="6">
    <source>
        <dbReference type="SAM" id="MobiDB-lite"/>
    </source>
</evidence>
<protein>
    <submittedName>
        <fullName evidence="7">Uncharacterized protein</fullName>
    </submittedName>
</protein>
<dbReference type="RefSeq" id="XP_002113045.1">
    <property type="nucleotide sequence ID" value="XM_002113009.1"/>
</dbReference>
<dbReference type="PANTHER" id="PTHR19865:SF0">
    <property type="entry name" value="U3 SMALL NUCLEOLAR RNA-INTERACTING PROTEIN 2"/>
    <property type="match status" value="1"/>
</dbReference>
<dbReference type="PROSITE" id="PS00678">
    <property type="entry name" value="WD_REPEATS_1"/>
    <property type="match status" value="1"/>
</dbReference>
<dbReference type="GeneID" id="6753814"/>
<keyword evidence="2 5" id="KW-0853">WD repeat</keyword>
<dbReference type="PRINTS" id="PR00320">
    <property type="entry name" value="GPROTEINBRPT"/>
</dbReference>
<dbReference type="EMBL" id="DS985245">
    <property type="protein sequence ID" value="EDV25155.1"/>
    <property type="molecule type" value="Genomic_DNA"/>
</dbReference>
<dbReference type="CDD" id="cd00200">
    <property type="entry name" value="WD40"/>
    <property type="match status" value="1"/>
</dbReference>
<feature type="compositionally biased region" description="Acidic residues" evidence="6">
    <location>
        <begin position="10"/>
        <end position="21"/>
    </location>
</feature>
<dbReference type="InterPro" id="IPR001680">
    <property type="entry name" value="WD40_rpt"/>
</dbReference>
<sequence length="433" mass="49474">MKGSKRNAIVDEEIPSDDEEIQASTHRSDEHSEDEYDSETAEDKRLRLAKEYLRHLEQEELQDQQSKDTAHDAIAHRLKEEFLDHSGKQQKLLCDECIEPDPDKIIKLQGHKLSVTCVAFSHDGKFVYSGSKDSSIIKWDLETFKKVKVFHGFHKAGEGKGHKGHILCLDVSLDCKYMASGGQDKLVYLWDLEKEEVCYIFKGHKDIITGLRFRHNSHELYSTSKDRSVKVWSVDERAYVETLFGHQDAVLGIDCLRRQRPVTAGGRDCSIHVWKIIDESYLKFETNKRGSMECLCMLNEDNYLSGTDDGSLITWNIHKKRPTFTRDNAHGSNPQRNLPTDDSWIISVASVPYSDLAISGSNDNQLRLWRSSRDYTTLSPLFSVDVPGFINGLALSHNGQFIACAIGQEHKLGRWWHLQHVKNCVCIIDLRNA</sequence>
<dbReference type="SUPFAM" id="SSF50978">
    <property type="entry name" value="WD40 repeat-like"/>
    <property type="match status" value="1"/>
</dbReference>
<proteinExistence type="predicted"/>
<feature type="repeat" description="WD" evidence="5">
    <location>
        <begin position="338"/>
        <end position="379"/>
    </location>
</feature>
<dbReference type="KEGG" id="tad:TRIADDRAFT_26083"/>
<dbReference type="SMART" id="SM00320">
    <property type="entry name" value="WD40"/>
    <property type="match status" value="6"/>
</dbReference>
<dbReference type="InterPro" id="IPR015943">
    <property type="entry name" value="WD40/YVTN_repeat-like_dom_sf"/>
</dbReference>
<dbReference type="GO" id="GO:0032040">
    <property type="term" value="C:small-subunit processome"/>
    <property type="evidence" value="ECO:0000318"/>
    <property type="project" value="GO_Central"/>
</dbReference>
<dbReference type="FunFam" id="2.130.10.10:FF:000509">
    <property type="entry name" value="U3 small nucleolar RNA-interacting protein"/>
    <property type="match status" value="1"/>
</dbReference>
<feature type="repeat" description="WD" evidence="5">
    <location>
        <begin position="159"/>
        <end position="200"/>
    </location>
</feature>
<dbReference type="PROSITE" id="PS50294">
    <property type="entry name" value="WD_REPEATS_REGION"/>
    <property type="match status" value="3"/>
</dbReference>
<dbReference type="GO" id="GO:0034511">
    <property type="term" value="F:U3 snoRNA binding"/>
    <property type="evidence" value="ECO:0007669"/>
    <property type="project" value="InterPro"/>
</dbReference>
<dbReference type="Pfam" id="PF00400">
    <property type="entry name" value="WD40"/>
    <property type="match status" value="5"/>
</dbReference>
<dbReference type="InParanoid" id="B3RWL1"/>
<dbReference type="OrthoDB" id="189968at2759"/>
<evidence type="ECO:0000256" key="1">
    <source>
        <dbReference type="ARBA" id="ARBA00004123"/>
    </source>
</evidence>
<dbReference type="InterPro" id="IPR039241">
    <property type="entry name" value="Rrp9-like"/>
</dbReference>
<dbReference type="OMA" id="CSLRIWK"/>
<feature type="repeat" description="WD" evidence="5">
    <location>
        <begin position="108"/>
        <end position="149"/>
    </location>
</feature>
<dbReference type="PROSITE" id="PS50082">
    <property type="entry name" value="WD_REPEATS_2"/>
    <property type="match status" value="4"/>
</dbReference>
<feature type="repeat" description="WD" evidence="5">
    <location>
        <begin position="201"/>
        <end position="242"/>
    </location>
</feature>
<evidence type="ECO:0000256" key="2">
    <source>
        <dbReference type="ARBA" id="ARBA00022574"/>
    </source>
</evidence>
<dbReference type="InterPro" id="IPR036322">
    <property type="entry name" value="WD40_repeat_dom_sf"/>
</dbReference>
<dbReference type="CTD" id="6753814"/>
<dbReference type="FunCoup" id="B3RWL1">
    <property type="interactions" value="1674"/>
</dbReference>
<dbReference type="PhylomeDB" id="B3RWL1"/>
<organism evidence="7 8">
    <name type="scientific">Trichoplax adhaerens</name>
    <name type="common">Trichoplax reptans</name>
    <dbReference type="NCBI Taxonomy" id="10228"/>
    <lineage>
        <taxon>Eukaryota</taxon>
        <taxon>Metazoa</taxon>
        <taxon>Placozoa</taxon>
        <taxon>Uniplacotomia</taxon>
        <taxon>Trichoplacea</taxon>
        <taxon>Trichoplacidae</taxon>
        <taxon>Trichoplax</taxon>
    </lineage>
</organism>
<feature type="compositionally biased region" description="Acidic residues" evidence="6">
    <location>
        <begin position="31"/>
        <end position="40"/>
    </location>
</feature>
<evidence type="ECO:0000256" key="4">
    <source>
        <dbReference type="ARBA" id="ARBA00023242"/>
    </source>
</evidence>
<gene>
    <name evidence="7" type="ORF">TRIADDRAFT_26083</name>
</gene>
<accession>B3RWL1</accession>
<keyword evidence="8" id="KW-1185">Reference proteome</keyword>
<evidence type="ECO:0000313" key="7">
    <source>
        <dbReference type="EMBL" id="EDV25155.1"/>
    </source>
</evidence>
<evidence type="ECO:0000313" key="8">
    <source>
        <dbReference type="Proteomes" id="UP000009022"/>
    </source>
</evidence>
<dbReference type="Gene3D" id="2.130.10.10">
    <property type="entry name" value="YVTN repeat-like/Quinoprotein amine dehydrogenase"/>
    <property type="match status" value="1"/>
</dbReference>
<dbReference type="eggNOG" id="KOG0299">
    <property type="taxonomic scope" value="Eukaryota"/>
</dbReference>
<dbReference type="AlphaFoldDB" id="B3RWL1"/>
<evidence type="ECO:0000256" key="3">
    <source>
        <dbReference type="ARBA" id="ARBA00022737"/>
    </source>
</evidence>
<dbReference type="PANTHER" id="PTHR19865">
    <property type="entry name" value="U3 SMALL NUCLEOLAR RNA INTERACTING PROTEIN 2"/>
    <property type="match status" value="1"/>
</dbReference>
<comment type="subcellular location">
    <subcellularLocation>
        <location evidence="1">Nucleus</location>
    </subcellularLocation>
</comment>
<evidence type="ECO:0000256" key="5">
    <source>
        <dbReference type="PROSITE-ProRule" id="PRU00221"/>
    </source>
</evidence>
<name>B3RWL1_TRIAD</name>
<dbReference type="STRING" id="10228.B3RWL1"/>
<keyword evidence="4" id="KW-0539">Nucleus</keyword>
<dbReference type="InterPro" id="IPR019775">
    <property type="entry name" value="WD40_repeat_CS"/>
</dbReference>
<feature type="region of interest" description="Disordered" evidence="6">
    <location>
        <begin position="1"/>
        <end position="43"/>
    </location>
</feature>
<dbReference type="Proteomes" id="UP000009022">
    <property type="component" value="Unassembled WGS sequence"/>
</dbReference>